<evidence type="ECO:0000256" key="6">
    <source>
        <dbReference type="ARBA" id="ARBA00022737"/>
    </source>
</evidence>
<dbReference type="EC" id="5.3.4.1" evidence="4 13"/>
<feature type="transmembrane region" description="Helical" evidence="14">
    <location>
        <begin position="244"/>
        <end position="277"/>
    </location>
</feature>
<dbReference type="PROSITE" id="PS00194">
    <property type="entry name" value="THIOREDOXIN_1"/>
    <property type="match status" value="2"/>
</dbReference>
<evidence type="ECO:0000256" key="4">
    <source>
        <dbReference type="ARBA" id="ARBA00012723"/>
    </source>
</evidence>
<evidence type="ECO:0000256" key="7">
    <source>
        <dbReference type="ARBA" id="ARBA00022824"/>
    </source>
</evidence>
<dbReference type="InterPro" id="IPR005792">
    <property type="entry name" value="Prot_disulphide_isomerase"/>
</dbReference>
<dbReference type="InterPro" id="IPR017937">
    <property type="entry name" value="Thioredoxin_CS"/>
</dbReference>
<feature type="disulfide bond" description="Redox-active" evidence="11">
    <location>
        <begin position="308"/>
        <end position="311"/>
    </location>
</feature>
<dbReference type="InterPro" id="IPR005788">
    <property type="entry name" value="PDI_thioredoxin-like_dom"/>
</dbReference>
<dbReference type="FunFam" id="3.40.30.10:FF:000045">
    <property type="entry name" value="Disulfide-isomerase A3"/>
    <property type="match status" value="1"/>
</dbReference>
<keyword evidence="8 11" id="KW-1015">Disulfide bond</keyword>
<keyword evidence="14" id="KW-0812">Transmembrane</keyword>
<evidence type="ECO:0000256" key="12">
    <source>
        <dbReference type="RuleBase" id="RU004208"/>
    </source>
</evidence>
<dbReference type="Gene3D" id="3.40.30.10">
    <property type="entry name" value="Glutaredoxin"/>
    <property type="match status" value="4"/>
</dbReference>
<evidence type="ECO:0000256" key="13">
    <source>
        <dbReference type="RuleBase" id="RU361130"/>
    </source>
</evidence>
<dbReference type="PANTHER" id="PTHR18929">
    <property type="entry name" value="PROTEIN DISULFIDE ISOMERASE"/>
    <property type="match status" value="1"/>
</dbReference>
<organism evidence="16 17">
    <name type="scientific">Mesocestoides corti</name>
    <name type="common">Flatworm</name>
    <dbReference type="NCBI Taxonomy" id="53468"/>
    <lineage>
        <taxon>Eukaryota</taxon>
        <taxon>Metazoa</taxon>
        <taxon>Spiralia</taxon>
        <taxon>Lophotrochozoa</taxon>
        <taxon>Platyhelminthes</taxon>
        <taxon>Cestoda</taxon>
        <taxon>Eucestoda</taxon>
        <taxon>Cyclophyllidea</taxon>
        <taxon>Mesocestoididae</taxon>
        <taxon>Mesocestoides</taxon>
    </lineage>
</organism>
<dbReference type="AlphaFoldDB" id="A0A158QTS3"/>
<dbReference type="InterPro" id="IPR036249">
    <property type="entry name" value="Thioredoxin-like_sf"/>
</dbReference>
<evidence type="ECO:0000256" key="8">
    <source>
        <dbReference type="ARBA" id="ARBA00023157"/>
    </source>
</evidence>
<dbReference type="NCBIfam" id="TIGR01126">
    <property type="entry name" value="pdi_dom"/>
    <property type="match status" value="1"/>
</dbReference>
<feature type="domain" description="Thioredoxin" evidence="15">
    <location>
        <begin position="263"/>
        <end position="387"/>
    </location>
</feature>
<evidence type="ECO:0000256" key="10">
    <source>
        <dbReference type="ARBA" id="ARBA00023284"/>
    </source>
</evidence>
<evidence type="ECO:0000256" key="9">
    <source>
        <dbReference type="ARBA" id="ARBA00023235"/>
    </source>
</evidence>
<feature type="domain" description="Thioredoxin" evidence="15">
    <location>
        <begin position="597"/>
        <end position="726"/>
    </location>
</feature>
<dbReference type="PROSITE" id="PS51352">
    <property type="entry name" value="THIOREDOXIN_2"/>
    <property type="match status" value="2"/>
</dbReference>
<dbReference type="PRINTS" id="PR00421">
    <property type="entry name" value="THIOREDOXIN"/>
</dbReference>
<feature type="disulfide bond" description="Redox-active" evidence="11">
    <location>
        <begin position="647"/>
        <end position="650"/>
    </location>
</feature>
<evidence type="ECO:0000256" key="5">
    <source>
        <dbReference type="ARBA" id="ARBA00022729"/>
    </source>
</evidence>
<sequence>MQQAVDYLSKMRPQLSSLLANYNLTCHSIGTSEDSNKLRHRLIQQRGALMTALTTIQANVMVVIEAQKRTPSSDSALIELCSYYVAFMDFALHSFRRIQRLMTAFPDVPEIAKKVDETRRIGQGIPDQQAATVDQVNVSEKERVDLVTDITTIKLLRNTVKVGSPPCNLLRNRLQSGHQSVPTVPRLALVVQALISKRRELACRPRSAQSETGRQTDIPDDTTQAADTYGNLTKSAWLSIGTKWLFALMITIAITLLLSLLFVMFCPILLAILLPLAFAGDVLQLTTSTKDELSKHPIALVKYYAPWCGHCKALAPDYEKAATELKSNTPPVPLFEVNCDEESDMCKEANVGGYPTLKVYEHGEFVEDFTGDRSEGAIVSFMASRAGPPAQEITEKAEYEKLSEGAGIFITLQTEETSVKEEFLKAAKKLRNFFKFYYTKQKLLDASKDTLIKLSRPKQLETKLEENFKIYEGPFKAAEIEQWIRGNAVGLVGIRDRTTEEFFKKPLLVLYTAVNFERNPSNIRYYRNRMIMAAKESKTNVQFGLSDIQLYYGELSDMGVSVEPDSPKAVIMAEDGKVYVMEDKFGVSELKKFVNDFAAGSLTPFIKSEPIPEKQEGPVTKVVGKNFEDIVLDKSKDVLVEFYAPWCGHCKALKPKYEELAKKLSKESDVVIAAIDATANTFPPTFSVHGFPTIYWVPKNAKTNPTKYEGGRDVEDMLKFVAKSATNELTHYTREGQLKQEEL</sequence>
<evidence type="ECO:0000256" key="14">
    <source>
        <dbReference type="SAM" id="Phobius"/>
    </source>
</evidence>
<comment type="catalytic activity">
    <reaction evidence="1 13">
        <text>Catalyzes the rearrangement of -S-S- bonds in proteins.</text>
        <dbReference type="EC" id="5.3.4.1"/>
    </reaction>
</comment>
<keyword evidence="9 13" id="KW-0413">Isomerase</keyword>
<evidence type="ECO:0000256" key="11">
    <source>
        <dbReference type="PIRSR" id="PIRSR605792-51"/>
    </source>
</evidence>
<gene>
    <name evidence="16" type="ORF">MCOS_LOCUS5226</name>
</gene>
<dbReference type="Proteomes" id="UP000267029">
    <property type="component" value="Unassembled WGS sequence"/>
</dbReference>
<dbReference type="OrthoDB" id="427280at2759"/>
<keyword evidence="14" id="KW-1133">Transmembrane helix</keyword>
<dbReference type="Pfam" id="PF00085">
    <property type="entry name" value="Thioredoxin"/>
    <property type="match status" value="2"/>
</dbReference>
<proteinExistence type="inferred from homology"/>
<name>A0A158QTS3_MESCO</name>
<keyword evidence="5" id="KW-0732">Signal</keyword>
<reference evidence="16 17" key="1">
    <citation type="submission" date="2018-10" db="EMBL/GenBank/DDBJ databases">
        <authorList>
            <consortium name="Pathogen Informatics"/>
        </authorList>
    </citation>
    <scope>NUCLEOTIDE SEQUENCE [LARGE SCALE GENOMIC DNA]</scope>
</reference>
<keyword evidence="6" id="KW-0677">Repeat</keyword>
<evidence type="ECO:0000256" key="2">
    <source>
        <dbReference type="ARBA" id="ARBA00004319"/>
    </source>
</evidence>
<dbReference type="EMBL" id="UXSR01005185">
    <property type="protein sequence ID" value="VDD79223.1"/>
    <property type="molecule type" value="Genomic_DNA"/>
</dbReference>
<evidence type="ECO:0000313" key="16">
    <source>
        <dbReference type="EMBL" id="VDD79223.1"/>
    </source>
</evidence>
<dbReference type="NCBIfam" id="TIGR01130">
    <property type="entry name" value="ER_PDI_fam"/>
    <property type="match status" value="1"/>
</dbReference>
<evidence type="ECO:0000313" key="17">
    <source>
        <dbReference type="Proteomes" id="UP000267029"/>
    </source>
</evidence>
<keyword evidence="10 11" id="KW-0676">Redox-active center</keyword>
<dbReference type="GO" id="GO:0003756">
    <property type="term" value="F:protein disulfide isomerase activity"/>
    <property type="evidence" value="ECO:0007669"/>
    <property type="project" value="UniProtKB-EC"/>
</dbReference>
<dbReference type="Pfam" id="PF13848">
    <property type="entry name" value="Thioredoxin_6"/>
    <property type="match status" value="1"/>
</dbReference>
<dbReference type="STRING" id="53468.A0A158QTS3"/>
<evidence type="ECO:0000256" key="1">
    <source>
        <dbReference type="ARBA" id="ARBA00001182"/>
    </source>
</evidence>
<keyword evidence="17" id="KW-1185">Reference proteome</keyword>
<dbReference type="InterPro" id="IPR013766">
    <property type="entry name" value="Thioredoxin_domain"/>
</dbReference>
<comment type="similarity">
    <text evidence="3 12">Belongs to the protein disulfide isomerase family.</text>
</comment>
<dbReference type="SUPFAM" id="SSF52833">
    <property type="entry name" value="Thioredoxin-like"/>
    <property type="match status" value="3"/>
</dbReference>
<dbReference type="GO" id="GO:0006457">
    <property type="term" value="P:protein folding"/>
    <property type="evidence" value="ECO:0007669"/>
    <property type="project" value="TreeGrafter"/>
</dbReference>
<protein>
    <recommendedName>
        <fullName evidence="4 13">Protein disulfide-isomerase</fullName>
        <ecNumber evidence="4 13">5.3.4.1</ecNumber>
    </recommendedName>
</protein>
<dbReference type="GO" id="GO:0005788">
    <property type="term" value="C:endoplasmic reticulum lumen"/>
    <property type="evidence" value="ECO:0007669"/>
    <property type="project" value="UniProtKB-SubCell"/>
</dbReference>
<comment type="subcellular location">
    <subcellularLocation>
        <location evidence="2">Endoplasmic reticulum lumen</location>
    </subcellularLocation>
</comment>
<keyword evidence="14" id="KW-0472">Membrane</keyword>
<evidence type="ECO:0000259" key="15">
    <source>
        <dbReference type="PROSITE" id="PS51352"/>
    </source>
</evidence>
<accession>A0A158QTS3</accession>
<dbReference type="PANTHER" id="PTHR18929:SF132">
    <property type="entry name" value="PROTEIN DISULFIDE-ISOMERASE A3"/>
    <property type="match status" value="1"/>
</dbReference>
<keyword evidence="7" id="KW-0256">Endoplasmic reticulum</keyword>
<dbReference type="CDD" id="cd02995">
    <property type="entry name" value="PDI_a_PDI_a'_C"/>
    <property type="match status" value="1"/>
</dbReference>
<dbReference type="GO" id="GO:0034976">
    <property type="term" value="P:response to endoplasmic reticulum stress"/>
    <property type="evidence" value="ECO:0007669"/>
    <property type="project" value="TreeGrafter"/>
</dbReference>
<evidence type="ECO:0000256" key="3">
    <source>
        <dbReference type="ARBA" id="ARBA00006347"/>
    </source>
</evidence>
<dbReference type="CDD" id="cd02961">
    <property type="entry name" value="PDI_a_family"/>
    <property type="match status" value="1"/>
</dbReference>